<gene>
    <name evidence="2" type="ORF">PENARI_c004G00369</name>
</gene>
<keyword evidence="3" id="KW-1185">Reference proteome</keyword>
<evidence type="ECO:0000256" key="1">
    <source>
        <dbReference type="SAM" id="MobiDB-lite"/>
    </source>
</evidence>
<proteinExistence type="predicted"/>
<organism evidence="2 3">
    <name type="scientific">Penicillium arizonense</name>
    <dbReference type="NCBI Taxonomy" id="1835702"/>
    <lineage>
        <taxon>Eukaryota</taxon>
        <taxon>Fungi</taxon>
        <taxon>Dikarya</taxon>
        <taxon>Ascomycota</taxon>
        <taxon>Pezizomycotina</taxon>
        <taxon>Eurotiomycetes</taxon>
        <taxon>Eurotiomycetidae</taxon>
        <taxon>Eurotiales</taxon>
        <taxon>Aspergillaceae</taxon>
        <taxon>Penicillium</taxon>
    </lineage>
</organism>
<accession>A0A1F5LR70</accession>
<feature type="region of interest" description="Disordered" evidence="1">
    <location>
        <begin position="1"/>
        <end position="31"/>
    </location>
</feature>
<reference evidence="2 3" key="1">
    <citation type="journal article" date="2016" name="Sci. Rep.">
        <title>Penicillium arizonense, a new, genome sequenced fungal species, reveals a high chemical diversity in secreted metabolites.</title>
        <authorList>
            <person name="Grijseels S."/>
            <person name="Nielsen J.C."/>
            <person name="Randelovic M."/>
            <person name="Nielsen J."/>
            <person name="Nielsen K.F."/>
            <person name="Workman M."/>
            <person name="Frisvad J.C."/>
        </authorList>
    </citation>
    <scope>NUCLEOTIDE SEQUENCE [LARGE SCALE GENOMIC DNA]</scope>
    <source>
        <strain evidence="2 3">CBS 141311</strain>
    </source>
</reference>
<protein>
    <submittedName>
        <fullName evidence="2">Uncharacterized protein</fullName>
    </submittedName>
</protein>
<name>A0A1F5LR70_PENAI</name>
<evidence type="ECO:0000313" key="2">
    <source>
        <dbReference type="EMBL" id="OGE55635.1"/>
    </source>
</evidence>
<sequence>MRQSPSTETESREDFPHLPLTSASAEDDFGYRANSKQLTRCRIHSG</sequence>
<dbReference type="RefSeq" id="XP_022491064.1">
    <property type="nucleotide sequence ID" value="XM_022628881.1"/>
</dbReference>
<dbReference type="EMBL" id="LXJU01000004">
    <property type="protein sequence ID" value="OGE55635.1"/>
    <property type="molecule type" value="Genomic_DNA"/>
</dbReference>
<evidence type="ECO:0000313" key="3">
    <source>
        <dbReference type="Proteomes" id="UP000177622"/>
    </source>
</evidence>
<comment type="caution">
    <text evidence="2">The sequence shown here is derived from an EMBL/GenBank/DDBJ whole genome shotgun (WGS) entry which is preliminary data.</text>
</comment>
<dbReference type="Proteomes" id="UP000177622">
    <property type="component" value="Unassembled WGS sequence"/>
</dbReference>
<dbReference type="GeneID" id="34573615"/>
<dbReference type="AlphaFoldDB" id="A0A1F5LR70"/>